<reference evidence="4 5" key="1">
    <citation type="submission" date="2024-03" db="EMBL/GenBank/DDBJ databases">
        <title>A high-quality draft genome sequence of Diaporthe vaccinii, a causative agent of upright dieback and viscid rot disease in cranberry plants.</title>
        <authorList>
            <person name="Sarrasin M."/>
            <person name="Lang B.F."/>
            <person name="Burger G."/>
        </authorList>
    </citation>
    <scope>NUCLEOTIDE SEQUENCE [LARGE SCALE GENOMIC DNA]</scope>
    <source>
        <strain evidence="4 5">IS7</strain>
    </source>
</reference>
<dbReference type="InterPro" id="IPR036249">
    <property type="entry name" value="Thioredoxin-like_sf"/>
</dbReference>
<dbReference type="PROSITE" id="PS50404">
    <property type="entry name" value="GST_NTER"/>
    <property type="match status" value="1"/>
</dbReference>
<dbReference type="EMBL" id="JBAWTH010000015">
    <property type="protein sequence ID" value="KAL2288655.1"/>
    <property type="molecule type" value="Genomic_DNA"/>
</dbReference>
<feature type="domain" description="GST N-terminal" evidence="2">
    <location>
        <begin position="7"/>
        <end position="88"/>
    </location>
</feature>
<dbReference type="SFLD" id="SFLDS00019">
    <property type="entry name" value="Glutathione_Transferase_(cytos"/>
    <property type="match status" value="1"/>
</dbReference>
<dbReference type="Gene3D" id="1.20.1050.10">
    <property type="match status" value="1"/>
</dbReference>
<proteinExistence type="inferred from homology"/>
<dbReference type="SUPFAM" id="SSF47616">
    <property type="entry name" value="GST C-terminal domain-like"/>
    <property type="match status" value="1"/>
</dbReference>
<evidence type="ECO:0000313" key="4">
    <source>
        <dbReference type="EMBL" id="KAL2288655.1"/>
    </source>
</evidence>
<dbReference type="Pfam" id="PF00043">
    <property type="entry name" value="GST_C"/>
    <property type="match status" value="1"/>
</dbReference>
<dbReference type="Proteomes" id="UP001600888">
    <property type="component" value="Unassembled WGS sequence"/>
</dbReference>
<comment type="similarity">
    <text evidence="1">Belongs to the GST superfamily.</text>
</comment>
<dbReference type="SUPFAM" id="SSF52833">
    <property type="entry name" value="Thioredoxin-like"/>
    <property type="match status" value="1"/>
</dbReference>
<accession>A0ABR4F271</accession>
<dbReference type="Pfam" id="PF13409">
    <property type="entry name" value="GST_N_2"/>
    <property type="match status" value="1"/>
</dbReference>
<gene>
    <name evidence="4" type="ORF">FJTKL_03348</name>
</gene>
<keyword evidence="5" id="KW-1185">Reference proteome</keyword>
<dbReference type="PANTHER" id="PTHR44051:SF23">
    <property type="entry name" value="GLUTATHIONE S-TRANSFERASE-LIKE PROTEIN TPCF"/>
    <property type="match status" value="1"/>
</dbReference>
<protein>
    <recommendedName>
        <fullName evidence="6">Glutathione S-transferase</fullName>
    </recommendedName>
</protein>
<evidence type="ECO:0000313" key="5">
    <source>
        <dbReference type="Proteomes" id="UP001600888"/>
    </source>
</evidence>
<dbReference type="Gene3D" id="3.40.30.10">
    <property type="entry name" value="Glutaredoxin"/>
    <property type="match status" value="1"/>
</dbReference>
<dbReference type="InterPro" id="IPR010987">
    <property type="entry name" value="Glutathione-S-Trfase_C-like"/>
</dbReference>
<dbReference type="InterPro" id="IPR004045">
    <property type="entry name" value="Glutathione_S-Trfase_N"/>
</dbReference>
<evidence type="ECO:0008006" key="6">
    <source>
        <dbReference type="Google" id="ProtNLM"/>
    </source>
</evidence>
<dbReference type="SFLD" id="SFLDG01151">
    <property type="entry name" value="Main.2:_Nu-like"/>
    <property type="match status" value="1"/>
</dbReference>
<dbReference type="InterPro" id="IPR036282">
    <property type="entry name" value="Glutathione-S-Trfase_C_sf"/>
</dbReference>
<evidence type="ECO:0000256" key="1">
    <source>
        <dbReference type="ARBA" id="ARBA00007409"/>
    </source>
</evidence>
<feature type="domain" description="GST C-terminal" evidence="3">
    <location>
        <begin position="95"/>
        <end position="234"/>
    </location>
</feature>
<organism evidence="4 5">
    <name type="scientific">Diaporthe vaccinii</name>
    <dbReference type="NCBI Taxonomy" id="105482"/>
    <lineage>
        <taxon>Eukaryota</taxon>
        <taxon>Fungi</taxon>
        <taxon>Dikarya</taxon>
        <taxon>Ascomycota</taxon>
        <taxon>Pezizomycotina</taxon>
        <taxon>Sordariomycetes</taxon>
        <taxon>Sordariomycetidae</taxon>
        <taxon>Diaporthales</taxon>
        <taxon>Diaporthaceae</taxon>
        <taxon>Diaporthe</taxon>
        <taxon>Diaporthe eres species complex</taxon>
    </lineage>
</organism>
<dbReference type="PROSITE" id="PS50405">
    <property type="entry name" value="GST_CTER"/>
    <property type="match status" value="1"/>
</dbReference>
<name>A0ABR4F271_9PEZI</name>
<sequence length="234" mass="26012">MSTSTQFEPIKVFGKGGPNPPKVAIVLKELGIPHEITPIPLSDVKKPDYVSINPNGRIPAIQDPNTGITLWESGAILLYLIDKYDPGPKLSFAPGTAEWHHAQQCLFFQASGQGPYYGQAAWFNKFHHERLPSAVERYVKEAHRVTSVLEGHLTRQRETFGEEALEASGGPWLVGNKLSYADLAWVSWQLILPMVVSAEDGLDLAQYPVVADWVARMNKRESVRYGMGTSEELK</sequence>
<evidence type="ECO:0000259" key="3">
    <source>
        <dbReference type="PROSITE" id="PS50405"/>
    </source>
</evidence>
<dbReference type="InterPro" id="IPR004046">
    <property type="entry name" value="GST_C"/>
</dbReference>
<comment type="caution">
    <text evidence="4">The sequence shown here is derived from an EMBL/GenBank/DDBJ whole genome shotgun (WGS) entry which is preliminary data.</text>
</comment>
<dbReference type="PANTHER" id="PTHR44051">
    <property type="entry name" value="GLUTATHIONE S-TRANSFERASE-RELATED"/>
    <property type="match status" value="1"/>
</dbReference>
<dbReference type="InterPro" id="IPR040079">
    <property type="entry name" value="Glutathione_S-Trfase"/>
</dbReference>
<evidence type="ECO:0000259" key="2">
    <source>
        <dbReference type="PROSITE" id="PS50404"/>
    </source>
</evidence>
<dbReference type="SFLD" id="SFLDG00358">
    <property type="entry name" value="Main_(cytGST)"/>
    <property type="match status" value="1"/>
</dbReference>
<dbReference type="CDD" id="cd03048">
    <property type="entry name" value="GST_N_Ure2p_like"/>
    <property type="match status" value="1"/>
</dbReference>